<evidence type="ECO:0000256" key="1">
    <source>
        <dbReference type="ARBA" id="ARBA00004167"/>
    </source>
</evidence>
<protein>
    <recommendedName>
        <fullName evidence="9">Leucine-rich repeat-containing protein 3</fullName>
    </recommendedName>
</protein>
<feature type="chain" id="PRO_5021366942" description="Leucine-rich repeat-containing protein 3" evidence="11">
    <location>
        <begin position="28"/>
        <end position="253"/>
    </location>
</feature>
<keyword evidence="7 10" id="KW-0472">Membrane</keyword>
<dbReference type="Gene3D" id="3.80.10.10">
    <property type="entry name" value="Ribonuclease Inhibitor"/>
    <property type="match status" value="1"/>
</dbReference>
<dbReference type="SMART" id="SM00013">
    <property type="entry name" value="LRRNT"/>
    <property type="match status" value="1"/>
</dbReference>
<dbReference type="Proteomes" id="UP000314986">
    <property type="component" value="Unassembled WGS sequence"/>
</dbReference>
<dbReference type="InterPro" id="IPR003591">
    <property type="entry name" value="Leu-rich_rpt_typical-subtyp"/>
</dbReference>
<evidence type="ECO:0000256" key="2">
    <source>
        <dbReference type="ARBA" id="ARBA00022614"/>
    </source>
</evidence>
<dbReference type="SUPFAM" id="SSF52058">
    <property type="entry name" value="L domain-like"/>
    <property type="match status" value="1"/>
</dbReference>
<name>A0A4W3JNM8_CALMI</name>
<feature type="transmembrane region" description="Helical" evidence="10">
    <location>
        <begin position="200"/>
        <end position="221"/>
    </location>
</feature>
<dbReference type="STRING" id="7868.ENSCMIP00000040836"/>
<keyword evidence="14" id="KW-1185">Reference proteome</keyword>
<keyword evidence="5" id="KW-0677">Repeat</keyword>
<sequence length="253" mass="28809">MPQAMSWERSLTATLVFWLLGVGGTLACPDGCSCSGENGERIVHCSHRNLKEIPKDIPWDTFVLDLDSNQITEVPDGAFKNLHRLVELYLSNNQIERVSATAFRDVAGGLKLLDLSNNNIRRLRPEAFSSMRAKTRLYSNPWHCTCDLQELISVLNPDLETVNDIICSTAIEEEYAGRSFIQLLNAGINFCNVQQKTMDVAMLVTMFCWFSLVISYVVYYVRQNQEDARRHLEYLKSLPNHHMMQGPRPNVQP</sequence>
<evidence type="ECO:0000256" key="9">
    <source>
        <dbReference type="ARBA" id="ARBA00049749"/>
    </source>
</evidence>
<dbReference type="Pfam" id="PF00560">
    <property type="entry name" value="LRR_1"/>
    <property type="match status" value="1"/>
</dbReference>
<dbReference type="InterPro" id="IPR001611">
    <property type="entry name" value="Leu-rich_rpt"/>
</dbReference>
<reference evidence="13" key="4">
    <citation type="submission" date="2025-08" db="UniProtKB">
        <authorList>
            <consortium name="Ensembl"/>
        </authorList>
    </citation>
    <scope>IDENTIFICATION</scope>
</reference>
<evidence type="ECO:0000259" key="12">
    <source>
        <dbReference type="SMART" id="SM00013"/>
    </source>
</evidence>
<dbReference type="GeneTree" id="ENSGT00940000154360"/>
<evidence type="ECO:0000313" key="14">
    <source>
        <dbReference type="Proteomes" id="UP000314986"/>
    </source>
</evidence>
<reference evidence="14" key="1">
    <citation type="journal article" date="2006" name="Science">
        <title>Ancient noncoding elements conserved in the human genome.</title>
        <authorList>
            <person name="Venkatesh B."/>
            <person name="Kirkness E.F."/>
            <person name="Loh Y.H."/>
            <person name="Halpern A.L."/>
            <person name="Lee A.P."/>
            <person name="Johnson J."/>
            <person name="Dandona N."/>
            <person name="Viswanathan L.D."/>
            <person name="Tay A."/>
            <person name="Venter J.C."/>
            <person name="Strausberg R.L."/>
            <person name="Brenner S."/>
        </authorList>
    </citation>
    <scope>NUCLEOTIDE SEQUENCE [LARGE SCALE GENOMIC DNA]</scope>
</reference>
<keyword evidence="4 11" id="KW-0732">Signal</keyword>
<keyword evidence="3 10" id="KW-0812">Transmembrane</keyword>
<evidence type="ECO:0000256" key="7">
    <source>
        <dbReference type="ARBA" id="ARBA00023136"/>
    </source>
</evidence>
<evidence type="ECO:0000256" key="4">
    <source>
        <dbReference type="ARBA" id="ARBA00022729"/>
    </source>
</evidence>
<comment type="similarity">
    <text evidence="8">Belongs to the LRRC3 family.</text>
</comment>
<organism evidence="13 14">
    <name type="scientific">Callorhinchus milii</name>
    <name type="common">Ghost shark</name>
    <dbReference type="NCBI Taxonomy" id="7868"/>
    <lineage>
        <taxon>Eukaryota</taxon>
        <taxon>Metazoa</taxon>
        <taxon>Chordata</taxon>
        <taxon>Craniata</taxon>
        <taxon>Vertebrata</taxon>
        <taxon>Chondrichthyes</taxon>
        <taxon>Holocephali</taxon>
        <taxon>Chimaeriformes</taxon>
        <taxon>Callorhinchidae</taxon>
        <taxon>Callorhinchus</taxon>
    </lineage>
</organism>
<dbReference type="PROSITE" id="PS51450">
    <property type="entry name" value="LRR"/>
    <property type="match status" value="1"/>
</dbReference>
<evidence type="ECO:0000256" key="8">
    <source>
        <dbReference type="ARBA" id="ARBA00049658"/>
    </source>
</evidence>
<evidence type="ECO:0000256" key="10">
    <source>
        <dbReference type="SAM" id="Phobius"/>
    </source>
</evidence>
<feature type="signal peptide" evidence="11">
    <location>
        <begin position="1"/>
        <end position="27"/>
    </location>
</feature>
<dbReference type="SMART" id="SM00369">
    <property type="entry name" value="LRR_TYP"/>
    <property type="match status" value="3"/>
</dbReference>
<dbReference type="Pfam" id="PF13855">
    <property type="entry name" value="LRR_8"/>
    <property type="match status" value="1"/>
</dbReference>
<dbReference type="GO" id="GO:0005886">
    <property type="term" value="C:plasma membrane"/>
    <property type="evidence" value="ECO:0007669"/>
    <property type="project" value="TreeGrafter"/>
</dbReference>
<evidence type="ECO:0000256" key="5">
    <source>
        <dbReference type="ARBA" id="ARBA00022737"/>
    </source>
</evidence>
<keyword evidence="6 10" id="KW-1133">Transmembrane helix</keyword>
<dbReference type="FunFam" id="3.80.10.10:FF:000069">
    <property type="entry name" value="leucine-rich repeat-containing protein 3B"/>
    <property type="match status" value="1"/>
</dbReference>
<dbReference type="PANTHER" id="PTHR24369">
    <property type="entry name" value="ANTIGEN BSP, PUTATIVE-RELATED"/>
    <property type="match status" value="1"/>
</dbReference>
<feature type="domain" description="LRRNT" evidence="12">
    <location>
        <begin position="27"/>
        <end position="63"/>
    </location>
</feature>
<dbReference type="PANTHER" id="PTHR24369:SF170">
    <property type="entry name" value="LEUCINE-RICH REPEAT-CONTAINING PROTEIN 3"/>
    <property type="match status" value="1"/>
</dbReference>
<comment type="subcellular location">
    <subcellularLocation>
        <location evidence="1">Membrane</location>
        <topology evidence="1">Single-pass membrane protein</topology>
    </subcellularLocation>
</comment>
<dbReference type="AlphaFoldDB" id="A0A4W3JNM8"/>
<reference evidence="13" key="5">
    <citation type="submission" date="2025-09" db="UniProtKB">
        <authorList>
            <consortium name="Ensembl"/>
        </authorList>
    </citation>
    <scope>IDENTIFICATION</scope>
</reference>
<evidence type="ECO:0000256" key="3">
    <source>
        <dbReference type="ARBA" id="ARBA00022692"/>
    </source>
</evidence>
<reference evidence="14" key="2">
    <citation type="journal article" date="2007" name="PLoS Biol.">
        <title>Survey sequencing and comparative analysis of the elephant shark (Callorhinchus milii) genome.</title>
        <authorList>
            <person name="Venkatesh B."/>
            <person name="Kirkness E.F."/>
            <person name="Loh Y.H."/>
            <person name="Halpern A.L."/>
            <person name="Lee A.P."/>
            <person name="Johnson J."/>
            <person name="Dandona N."/>
            <person name="Viswanathan L.D."/>
            <person name="Tay A."/>
            <person name="Venter J.C."/>
            <person name="Strausberg R.L."/>
            <person name="Brenner S."/>
        </authorList>
    </citation>
    <scope>NUCLEOTIDE SEQUENCE [LARGE SCALE GENOMIC DNA]</scope>
</reference>
<dbReference type="InParanoid" id="A0A4W3JNM8"/>
<evidence type="ECO:0000256" key="11">
    <source>
        <dbReference type="SAM" id="SignalP"/>
    </source>
</evidence>
<dbReference type="Ensembl" id="ENSCMIT00000041413.1">
    <property type="protein sequence ID" value="ENSCMIP00000040836.1"/>
    <property type="gene ID" value="ENSCMIG00000017019.1"/>
</dbReference>
<dbReference type="InterPro" id="IPR050541">
    <property type="entry name" value="LRR_TM_domain-containing"/>
</dbReference>
<dbReference type="InterPro" id="IPR032675">
    <property type="entry name" value="LRR_dom_sf"/>
</dbReference>
<evidence type="ECO:0000256" key="6">
    <source>
        <dbReference type="ARBA" id="ARBA00022989"/>
    </source>
</evidence>
<dbReference type="Pfam" id="PF01462">
    <property type="entry name" value="LRRNT"/>
    <property type="match status" value="1"/>
</dbReference>
<reference evidence="14" key="3">
    <citation type="journal article" date="2014" name="Nature">
        <title>Elephant shark genome provides unique insights into gnathostome evolution.</title>
        <authorList>
            <consortium name="International Elephant Shark Genome Sequencing Consortium"/>
            <person name="Venkatesh B."/>
            <person name="Lee A.P."/>
            <person name="Ravi V."/>
            <person name="Maurya A.K."/>
            <person name="Lian M.M."/>
            <person name="Swann J.B."/>
            <person name="Ohta Y."/>
            <person name="Flajnik M.F."/>
            <person name="Sutoh Y."/>
            <person name="Kasahara M."/>
            <person name="Hoon S."/>
            <person name="Gangu V."/>
            <person name="Roy S.W."/>
            <person name="Irimia M."/>
            <person name="Korzh V."/>
            <person name="Kondrychyn I."/>
            <person name="Lim Z.W."/>
            <person name="Tay B.H."/>
            <person name="Tohari S."/>
            <person name="Kong K.W."/>
            <person name="Ho S."/>
            <person name="Lorente-Galdos B."/>
            <person name="Quilez J."/>
            <person name="Marques-Bonet T."/>
            <person name="Raney B.J."/>
            <person name="Ingham P.W."/>
            <person name="Tay A."/>
            <person name="Hillier L.W."/>
            <person name="Minx P."/>
            <person name="Boehm T."/>
            <person name="Wilson R.K."/>
            <person name="Brenner S."/>
            <person name="Warren W.C."/>
        </authorList>
    </citation>
    <scope>NUCLEOTIDE SEQUENCE [LARGE SCALE GENOMIC DNA]</scope>
</reference>
<dbReference type="InterPro" id="IPR000372">
    <property type="entry name" value="LRRNT"/>
</dbReference>
<proteinExistence type="inferred from homology"/>
<keyword evidence="2" id="KW-0433">Leucine-rich repeat</keyword>
<accession>A0A4W3JNM8</accession>
<evidence type="ECO:0000313" key="13">
    <source>
        <dbReference type="Ensembl" id="ENSCMIP00000040836.1"/>
    </source>
</evidence>